<evidence type="ECO:0008006" key="3">
    <source>
        <dbReference type="Google" id="ProtNLM"/>
    </source>
</evidence>
<sequence>MKTLSALLILGVLSGCASYSDRGTGEGGREIGSKGYTVRCDATPANQPGCYSPPPSYSWNFMKNFHFKLGQN</sequence>
<dbReference type="OrthoDB" id="6903006at2"/>
<reference evidence="1 2" key="1">
    <citation type="journal article" date="2015" name="J. Biotechnol.">
        <title>Complete genome sequence of Pseudomonas rhizosphaerae IH5T (=DSM 16299T), a phosphate-solubilizing rhizobacterium for bacterial biofertilizer.</title>
        <authorList>
            <person name="Kwak Y."/>
            <person name="Jung B.K."/>
            <person name="Shin J.H."/>
        </authorList>
    </citation>
    <scope>NUCLEOTIDE SEQUENCE [LARGE SCALE GENOMIC DNA]</scope>
    <source>
        <strain evidence="1">DSM 16299</strain>
    </source>
</reference>
<dbReference type="PROSITE" id="PS51257">
    <property type="entry name" value="PROKAR_LIPOPROTEIN"/>
    <property type="match status" value="1"/>
</dbReference>
<protein>
    <recommendedName>
        <fullName evidence="3">Lipoprotein</fullName>
    </recommendedName>
</protein>
<dbReference type="HOGENOM" id="CLU_2719301_0_0_6"/>
<accession>A0A089YR47</accession>
<dbReference type="Proteomes" id="UP000029499">
    <property type="component" value="Chromosome"/>
</dbReference>
<evidence type="ECO:0000313" key="1">
    <source>
        <dbReference type="EMBL" id="AIS18104.1"/>
    </source>
</evidence>
<gene>
    <name evidence="1" type="ORF">LT40_12200</name>
</gene>
<proteinExistence type="predicted"/>
<dbReference type="EMBL" id="CP009533">
    <property type="protein sequence ID" value="AIS18104.1"/>
    <property type="molecule type" value="Genomic_DNA"/>
</dbReference>
<dbReference type="RefSeq" id="WP_043190324.1">
    <property type="nucleotide sequence ID" value="NZ_CP009533.1"/>
</dbReference>
<organism evidence="1 2">
    <name type="scientific">Pseudomonas rhizosphaerae</name>
    <dbReference type="NCBI Taxonomy" id="216142"/>
    <lineage>
        <taxon>Bacteria</taxon>
        <taxon>Pseudomonadati</taxon>
        <taxon>Pseudomonadota</taxon>
        <taxon>Gammaproteobacteria</taxon>
        <taxon>Pseudomonadales</taxon>
        <taxon>Pseudomonadaceae</taxon>
        <taxon>Pseudomonas</taxon>
    </lineage>
</organism>
<name>A0A089YR47_9PSED</name>
<keyword evidence="2" id="KW-1185">Reference proteome</keyword>
<dbReference type="AlphaFoldDB" id="A0A089YR47"/>
<evidence type="ECO:0000313" key="2">
    <source>
        <dbReference type="Proteomes" id="UP000029499"/>
    </source>
</evidence>
<dbReference type="KEGG" id="prh:LT40_12200"/>